<feature type="transmembrane region" description="Helical" evidence="6">
    <location>
        <begin position="178"/>
        <end position="200"/>
    </location>
</feature>
<name>A0A016UT10_9BILA</name>
<dbReference type="SUPFAM" id="SSF81321">
    <property type="entry name" value="Family A G protein-coupled receptor-like"/>
    <property type="match status" value="1"/>
</dbReference>
<evidence type="ECO:0000256" key="6">
    <source>
        <dbReference type="SAM" id="Phobius"/>
    </source>
</evidence>
<protein>
    <recommendedName>
        <fullName evidence="7">G-protein coupled receptors family 1 profile domain-containing protein</fullName>
    </recommendedName>
</protein>
<comment type="caution">
    <text evidence="8">The sequence shown here is derived from an EMBL/GenBank/DDBJ whole genome shotgun (WGS) entry which is preliminary data.</text>
</comment>
<dbReference type="InterPro" id="IPR017452">
    <property type="entry name" value="GPCR_Rhodpsn_7TM"/>
</dbReference>
<sequence>MHRDILKKLIDLAPTLIPIIIAYFEVIGLFGNINLIVATIRRKHLRTKHGVLLALTTFYQTLCLLGELANFGSALYGGPHKQNLCFLVMTPYIWFCCMQSTMFLVLSLDTLFSVLCPLKHMVTRLWIYVSILSIPPVVYAALIISLNAVELFYGESRNNTVVICNPPLSMDPTIASFWVNWNGFSNLGVLCIHFTIYLIVTKREKKQLELGRVVKDASDKHDQKQDRKPPPMRKTLSMTSLGAQVKKAVERKRVLISLMWLVAIFSCTWCTCMLSQVIVSWMPPSDMTIVVETYAVIFALMAYSVNYYVYFARNQTYRKVFLEQLGCLLPERFRNGTVWNRSQSYGSLHTLAGRSTVHTLPSSRHQSKYGANRQSSNRIEPRGF</sequence>
<feature type="domain" description="G-protein coupled receptors family 1 profile" evidence="7">
    <location>
        <begin position="31"/>
        <end position="310"/>
    </location>
</feature>
<keyword evidence="3 6" id="KW-1133">Transmembrane helix</keyword>
<dbReference type="PANTHER" id="PTHR23360">
    <property type="entry name" value="G-PROTEIN COUPLED RECEPTORS FAMILY 1 PROFILE DOMAIN-CONTAINING PROTEIN-RELATED"/>
    <property type="match status" value="1"/>
</dbReference>
<dbReference type="AlphaFoldDB" id="A0A016UT10"/>
<feature type="region of interest" description="Disordered" evidence="5">
    <location>
        <begin position="358"/>
        <end position="384"/>
    </location>
</feature>
<organism evidence="8 9">
    <name type="scientific">Ancylostoma ceylanicum</name>
    <dbReference type="NCBI Taxonomy" id="53326"/>
    <lineage>
        <taxon>Eukaryota</taxon>
        <taxon>Metazoa</taxon>
        <taxon>Ecdysozoa</taxon>
        <taxon>Nematoda</taxon>
        <taxon>Chromadorea</taxon>
        <taxon>Rhabditida</taxon>
        <taxon>Rhabditina</taxon>
        <taxon>Rhabditomorpha</taxon>
        <taxon>Strongyloidea</taxon>
        <taxon>Ancylostomatidae</taxon>
        <taxon>Ancylostomatinae</taxon>
        <taxon>Ancylostoma</taxon>
    </lineage>
</organism>
<dbReference type="InterPro" id="IPR019424">
    <property type="entry name" value="7TM_GPCR_Srsx"/>
</dbReference>
<accession>A0A016UT10</accession>
<dbReference type="GO" id="GO:0016020">
    <property type="term" value="C:membrane"/>
    <property type="evidence" value="ECO:0007669"/>
    <property type="project" value="UniProtKB-SubCell"/>
</dbReference>
<feature type="transmembrane region" description="Helical" evidence="6">
    <location>
        <begin position="125"/>
        <end position="149"/>
    </location>
</feature>
<dbReference type="Pfam" id="PF10320">
    <property type="entry name" value="7TM_GPCR_Srsx"/>
    <property type="match status" value="1"/>
</dbReference>
<evidence type="ECO:0000256" key="2">
    <source>
        <dbReference type="ARBA" id="ARBA00022692"/>
    </source>
</evidence>
<feature type="transmembrane region" description="Helical" evidence="6">
    <location>
        <begin position="254"/>
        <end position="281"/>
    </location>
</feature>
<keyword evidence="9" id="KW-1185">Reference proteome</keyword>
<dbReference type="Proteomes" id="UP000024635">
    <property type="component" value="Unassembled WGS sequence"/>
</dbReference>
<evidence type="ECO:0000256" key="4">
    <source>
        <dbReference type="ARBA" id="ARBA00023136"/>
    </source>
</evidence>
<gene>
    <name evidence="8" type="primary">Acey_s0027.g1576</name>
    <name evidence="8" type="ORF">Y032_0027g1576</name>
</gene>
<dbReference type="SMART" id="SM01381">
    <property type="entry name" value="7TM_GPCR_Srsx"/>
    <property type="match status" value="1"/>
</dbReference>
<evidence type="ECO:0000259" key="7">
    <source>
        <dbReference type="PROSITE" id="PS50262"/>
    </source>
</evidence>
<dbReference type="InterPro" id="IPR047130">
    <property type="entry name" value="7TM_GPCR_Srsx_nematod"/>
</dbReference>
<evidence type="ECO:0000313" key="9">
    <source>
        <dbReference type="Proteomes" id="UP000024635"/>
    </source>
</evidence>
<feature type="transmembrane region" description="Helical" evidence="6">
    <location>
        <begin position="16"/>
        <end position="38"/>
    </location>
</feature>
<proteinExistence type="predicted"/>
<keyword evidence="2 6" id="KW-0812">Transmembrane</keyword>
<dbReference type="InterPro" id="IPR000276">
    <property type="entry name" value="GPCR_Rhodpsn"/>
</dbReference>
<feature type="transmembrane region" description="Helical" evidence="6">
    <location>
        <begin position="293"/>
        <end position="311"/>
    </location>
</feature>
<evidence type="ECO:0000256" key="5">
    <source>
        <dbReference type="SAM" id="MobiDB-lite"/>
    </source>
</evidence>
<dbReference type="Gene3D" id="1.20.1070.10">
    <property type="entry name" value="Rhodopsin 7-helix transmembrane proteins"/>
    <property type="match status" value="1"/>
</dbReference>
<dbReference type="GO" id="GO:0004930">
    <property type="term" value="F:G protein-coupled receptor activity"/>
    <property type="evidence" value="ECO:0007669"/>
    <property type="project" value="InterPro"/>
</dbReference>
<feature type="transmembrane region" description="Helical" evidence="6">
    <location>
        <begin position="92"/>
        <end position="118"/>
    </location>
</feature>
<evidence type="ECO:0000256" key="3">
    <source>
        <dbReference type="ARBA" id="ARBA00022989"/>
    </source>
</evidence>
<dbReference type="EMBL" id="JARK01001363">
    <property type="protein sequence ID" value="EYC18539.1"/>
    <property type="molecule type" value="Genomic_DNA"/>
</dbReference>
<evidence type="ECO:0000313" key="8">
    <source>
        <dbReference type="EMBL" id="EYC18539.1"/>
    </source>
</evidence>
<reference evidence="9" key="1">
    <citation type="journal article" date="2015" name="Nat. Genet.">
        <title>The genome and transcriptome of the zoonotic hookworm Ancylostoma ceylanicum identify infection-specific gene families.</title>
        <authorList>
            <person name="Schwarz E.M."/>
            <person name="Hu Y."/>
            <person name="Antoshechkin I."/>
            <person name="Miller M.M."/>
            <person name="Sternberg P.W."/>
            <person name="Aroian R.V."/>
        </authorList>
    </citation>
    <scope>NUCLEOTIDE SEQUENCE</scope>
    <source>
        <strain evidence="9">HY135</strain>
    </source>
</reference>
<dbReference type="PANTHER" id="PTHR23360:SF67">
    <property type="entry name" value="G-PROTEIN COUPLED RECEPTORS FAMILY 1 PROFILE DOMAIN-CONTAINING PROTEIN"/>
    <property type="match status" value="1"/>
</dbReference>
<keyword evidence="4 6" id="KW-0472">Membrane</keyword>
<comment type="subcellular location">
    <subcellularLocation>
        <location evidence="1">Membrane</location>
    </subcellularLocation>
</comment>
<dbReference type="PROSITE" id="PS50262">
    <property type="entry name" value="G_PROTEIN_RECEP_F1_2"/>
    <property type="match status" value="1"/>
</dbReference>
<dbReference type="OrthoDB" id="5820127at2759"/>
<feature type="transmembrane region" description="Helical" evidence="6">
    <location>
        <begin position="50"/>
        <end position="72"/>
    </location>
</feature>
<evidence type="ECO:0000256" key="1">
    <source>
        <dbReference type="ARBA" id="ARBA00004370"/>
    </source>
</evidence>